<sequence>MIQEHQNTSPKPQPKRQEPRKRSPKKHAGKPDASEAEEGTVAKPVLAPKEDEDLSTVLTDECLGTPKMAEARPRQNPNHDHAQARPEITFAYYPFLCINNLSSLRTDDVNYLESQGCFRVPESSCLDDLIRAFFLYAHPILPVVNEVEFWSIYDPSASASGGTANRVPVVLLTAMLFVACKYVGDHVIQGMQLGTVHEARDRFLRKTQLLYDQETESSPVVLAQVCLLLTHWTSQRSSRTSRQSTQWLGRAIQHSLDAISHAKLCTTLNIRFNQSNLRRLLGCCILSDCIHSLYNRRPLMVPPDMVERDSDYIVLSRVDLSHEIGRSRVYGVEAKQQLIDAQEQMSALINILRKVLSLVYSQGVAAAATCRTASTLDKDENQLHDSKNRLKTWYRETLTFTTAERDSTLGSPVSSDDGKEHEGSQHDPVELLMSMMYLHYETAMLALCQNELLCIMANSRVACSANSMHEGSSFCEKKHNLSNCILNMTDRLSDSLQHQHLSKVPESMIFCTTLPLLLHLLNGKAHLQSSLLSSLQNVAAQCSRYPDWVRKVTKCLRFHYPDEFEFMLKAVKVVNNILAQSLRENQQDDDSQSSEEQLEMSNWHGLLDTRPRLYAHLVVRLDTVISWGGPLPETEMVVVSFNDCQLPRGSGLSSRLGAEKMSSVASQRMNEQRSSSISCSEIAMQLEHGAFLYSDGLHESPRDIIQSCLGETFGEAYSPISMNSCQGIWTEDMVEGGRRVLDQVASHLETKPTTMDCTDVDNVTLGDGLSDDWIEALLEKDISLQGGEDVDMDAAMTASTG</sequence>
<dbReference type="EMBL" id="JAAGWQ010000017">
    <property type="protein sequence ID" value="KAF5678606.1"/>
    <property type="molecule type" value="Genomic_DNA"/>
</dbReference>
<evidence type="ECO:0000256" key="2">
    <source>
        <dbReference type="SAM" id="MobiDB-lite"/>
    </source>
</evidence>
<dbReference type="GO" id="GO:0003677">
    <property type="term" value="F:DNA binding"/>
    <property type="evidence" value="ECO:0007669"/>
    <property type="project" value="InterPro"/>
</dbReference>
<name>A0A8H5TYJ1_FUSHE</name>
<feature type="region of interest" description="Disordered" evidence="2">
    <location>
        <begin position="405"/>
        <end position="425"/>
    </location>
</feature>
<dbReference type="Pfam" id="PF04082">
    <property type="entry name" value="Fungal_trans"/>
    <property type="match status" value="1"/>
</dbReference>
<comment type="caution">
    <text evidence="4">The sequence shown here is derived from an EMBL/GenBank/DDBJ whole genome shotgun (WGS) entry which is preliminary data.</text>
</comment>
<dbReference type="GO" id="GO:0006351">
    <property type="term" value="P:DNA-templated transcription"/>
    <property type="evidence" value="ECO:0007669"/>
    <property type="project" value="InterPro"/>
</dbReference>
<protein>
    <submittedName>
        <fullName evidence="4">Cutinase transcription factor 1 beta</fullName>
    </submittedName>
</protein>
<dbReference type="CDD" id="cd12148">
    <property type="entry name" value="fungal_TF_MHR"/>
    <property type="match status" value="1"/>
</dbReference>
<dbReference type="AlphaFoldDB" id="A0A8H5TYJ1"/>
<reference evidence="4 5" key="1">
    <citation type="submission" date="2020-05" db="EMBL/GenBank/DDBJ databases">
        <title>Identification and distribution of gene clusters putatively required for synthesis of sphingolipid metabolism inhibitors in phylogenetically diverse species of the filamentous fungus Fusarium.</title>
        <authorList>
            <person name="Kim H.-S."/>
            <person name="Busman M."/>
            <person name="Brown D.W."/>
            <person name="Divon H."/>
            <person name="Uhlig S."/>
            <person name="Proctor R.H."/>
        </authorList>
    </citation>
    <scope>NUCLEOTIDE SEQUENCE [LARGE SCALE GENOMIC DNA]</scope>
    <source>
        <strain evidence="4 5">NRRL 20693</strain>
    </source>
</reference>
<keyword evidence="1" id="KW-0539">Nucleus</keyword>
<dbReference type="GO" id="GO:0008270">
    <property type="term" value="F:zinc ion binding"/>
    <property type="evidence" value="ECO:0007669"/>
    <property type="project" value="InterPro"/>
</dbReference>
<proteinExistence type="predicted"/>
<dbReference type="InterPro" id="IPR052761">
    <property type="entry name" value="Fungal_Detox/Toxin_TFs"/>
</dbReference>
<dbReference type="InterPro" id="IPR007219">
    <property type="entry name" value="XnlR_reg_dom"/>
</dbReference>
<feature type="domain" description="Xylanolytic transcriptional activator regulatory" evidence="3">
    <location>
        <begin position="131"/>
        <end position="393"/>
    </location>
</feature>
<dbReference type="PANTHER" id="PTHR47425:SF2">
    <property type="entry name" value="FARB-RELATED"/>
    <property type="match status" value="1"/>
</dbReference>
<evidence type="ECO:0000313" key="5">
    <source>
        <dbReference type="Proteomes" id="UP000567885"/>
    </source>
</evidence>
<evidence type="ECO:0000313" key="4">
    <source>
        <dbReference type="EMBL" id="KAF5678606.1"/>
    </source>
</evidence>
<feature type="compositionally biased region" description="Polar residues" evidence="2">
    <location>
        <begin position="405"/>
        <end position="414"/>
    </location>
</feature>
<keyword evidence="5" id="KW-1185">Reference proteome</keyword>
<accession>A0A8H5TYJ1</accession>
<organism evidence="4 5">
    <name type="scientific">Fusarium heterosporum</name>
    <dbReference type="NCBI Taxonomy" id="42747"/>
    <lineage>
        <taxon>Eukaryota</taxon>
        <taxon>Fungi</taxon>
        <taxon>Dikarya</taxon>
        <taxon>Ascomycota</taxon>
        <taxon>Pezizomycotina</taxon>
        <taxon>Sordariomycetes</taxon>
        <taxon>Hypocreomycetidae</taxon>
        <taxon>Hypocreales</taxon>
        <taxon>Nectriaceae</taxon>
        <taxon>Fusarium</taxon>
        <taxon>Fusarium heterosporum species complex</taxon>
    </lineage>
</organism>
<gene>
    <name evidence="4" type="ORF">FHETE_1158</name>
</gene>
<dbReference type="OrthoDB" id="5041285at2759"/>
<evidence type="ECO:0000256" key="1">
    <source>
        <dbReference type="ARBA" id="ARBA00023242"/>
    </source>
</evidence>
<evidence type="ECO:0000259" key="3">
    <source>
        <dbReference type="Pfam" id="PF04082"/>
    </source>
</evidence>
<dbReference type="PANTHER" id="PTHR47425">
    <property type="entry name" value="FARB-RELATED"/>
    <property type="match status" value="1"/>
</dbReference>
<feature type="compositionally biased region" description="Basic and acidic residues" evidence="2">
    <location>
        <begin position="416"/>
        <end position="425"/>
    </location>
</feature>
<feature type="region of interest" description="Disordered" evidence="2">
    <location>
        <begin position="1"/>
        <end position="51"/>
    </location>
</feature>
<dbReference type="Proteomes" id="UP000567885">
    <property type="component" value="Unassembled WGS sequence"/>
</dbReference>